<gene>
    <name evidence="1" type="ORF">F929_03408</name>
</gene>
<evidence type="ECO:0000313" key="2">
    <source>
        <dbReference type="Proteomes" id="UP000013986"/>
    </source>
</evidence>
<organism evidence="1 2">
    <name type="scientific">Acinetobacter lactucae</name>
    <dbReference type="NCBI Taxonomy" id="1785128"/>
    <lineage>
        <taxon>Bacteria</taxon>
        <taxon>Pseudomonadati</taxon>
        <taxon>Pseudomonadota</taxon>
        <taxon>Gammaproteobacteria</taxon>
        <taxon>Moraxellales</taxon>
        <taxon>Moraxellaceae</taxon>
        <taxon>Acinetobacter</taxon>
        <taxon>Acinetobacter calcoaceticus/baumannii complex</taxon>
    </lineage>
</organism>
<dbReference type="EMBL" id="APQO01000006">
    <property type="protein sequence ID" value="EOQ73465.1"/>
    <property type="molecule type" value="Genomic_DNA"/>
</dbReference>
<dbReference type="Proteomes" id="UP000013986">
    <property type="component" value="Unassembled WGS sequence"/>
</dbReference>
<accession>R8YVP8</accession>
<name>R8YVP8_9GAMM</name>
<protein>
    <submittedName>
        <fullName evidence="1">Uncharacterized protein</fullName>
    </submittedName>
</protein>
<dbReference type="HOGENOM" id="CLU_215635_0_0_6"/>
<proteinExistence type="predicted"/>
<reference evidence="1 2" key="1">
    <citation type="submission" date="2013-02" db="EMBL/GenBank/DDBJ databases">
        <title>The Genome Sequence of Acinetobacter pittii ANC 4052.</title>
        <authorList>
            <consortium name="The Broad Institute Genome Sequencing Platform"/>
            <consortium name="The Broad Institute Genome Sequencing Center for Infectious Disease"/>
            <person name="Cerqueira G."/>
            <person name="Feldgarden M."/>
            <person name="Courvalin P."/>
            <person name="Perichon B."/>
            <person name="Grillot-Courvalin C."/>
            <person name="Clermont D."/>
            <person name="Rocha E."/>
            <person name="Yoon E.-J."/>
            <person name="Nemec A."/>
            <person name="Walker B."/>
            <person name="Young S.K."/>
            <person name="Zeng Q."/>
            <person name="Gargeya S."/>
            <person name="Fitzgerald M."/>
            <person name="Haas B."/>
            <person name="Abouelleil A."/>
            <person name="Alvarado L."/>
            <person name="Arachchi H.M."/>
            <person name="Berlin A.M."/>
            <person name="Chapman S.B."/>
            <person name="Dewar J."/>
            <person name="Goldberg J."/>
            <person name="Griggs A."/>
            <person name="Gujja S."/>
            <person name="Hansen M."/>
            <person name="Howarth C."/>
            <person name="Imamovic A."/>
            <person name="Larimer J."/>
            <person name="McCowan C."/>
            <person name="Murphy C."/>
            <person name="Neiman D."/>
            <person name="Pearson M."/>
            <person name="Priest M."/>
            <person name="Roberts A."/>
            <person name="Saif S."/>
            <person name="Shea T."/>
            <person name="Sisk P."/>
            <person name="Sykes S."/>
            <person name="Wortman J."/>
            <person name="Nusbaum C."/>
            <person name="Birren B."/>
        </authorList>
    </citation>
    <scope>NUCLEOTIDE SEQUENCE [LARGE SCALE GENOMIC DNA]</scope>
    <source>
        <strain evidence="1 2">ANC 4052</strain>
    </source>
</reference>
<dbReference type="AlphaFoldDB" id="R8YVP8"/>
<sequence length="35" mass="4144">MKEKINWLDVFKSSILISIPIFLWKLPELIEAIKS</sequence>
<evidence type="ECO:0000313" key="1">
    <source>
        <dbReference type="EMBL" id="EOQ73465.1"/>
    </source>
</evidence>
<comment type="caution">
    <text evidence="1">The sequence shown here is derived from an EMBL/GenBank/DDBJ whole genome shotgun (WGS) entry which is preliminary data.</text>
</comment>